<evidence type="ECO:0000256" key="4">
    <source>
        <dbReference type="ARBA" id="ARBA00023002"/>
    </source>
</evidence>
<gene>
    <name evidence="6" type="ORF">NVI5450_1233</name>
</gene>
<keyword evidence="3" id="KW-0521">NADP</keyword>
<evidence type="ECO:0000313" key="6">
    <source>
        <dbReference type="EMBL" id="SGY91347.1"/>
    </source>
</evidence>
<dbReference type="InterPro" id="IPR004554">
    <property type="entry name" value="HMG_CoA_Rdtase_eu_arc"/>
</dbReference>
<name>A0A1K9Z5D6_9GAMM</name>
<dbReference type="GO" id="GO:0004420">
    <property type="term" value="F:hydroxymethylglutaryl-CoA reductase (NADPH) activity"/>
    <property type="evidence" value="ECO:0007669"/>
    <property type="project" value="UniProtKB-EC"/>
</dbReference>
<dbReference type="Proteomes" id="UP000183794">
    <property type="component" value="Unassembled WGS sequence"/>
</dbReference>
<dbReference type="AlphaFoldDB" id="A0A1K9Z5D6"/>
<dbReference type="SUPFAM" id="SSF55035">
    <property type="entry name" value="NAD-binding domain of HMG-CoA reductase"/>
    <property type="match status" value="1"/>
</dbReference>
<reference evidence="6 7" key="1">
    <citation type="submission" date="2016-11" db="EMBL/GenBank/DDBJ databases">
        <authorList>
            <person name="Jaros S."/>
            <person name="Januszkiewicz K."/>
            <person name="Wedrychowicz H."/>
        </authorList>
    </citation>
    <scope>NUCLEOTIDE SEQUENCE [LARGE SCALE GENOMIC DNA]</scope>
    <source>
        <strain evidence="6">NVI 5450</strain>
    </source>
</reference>
<dbReference type="CDD" id="cd00643">
    <property type="entry name" value="HMG-CoA_reductase_classI"/>
    <property type="match status" value="1"/>
</dbReference>
<dbReference type="InterPro" id="IPR023076">
    <property type="entry name" value="HMG_CoA_Rdtase_CS"/>
</dbReference>
<dbReference type="PROSITE" id="PS50065">
    <property type="entry name" value="HMG_COA_REDUCTASE_4"/>
    <property type="match status" value="1"/>
</dbReference>
<dbReference type="EC" id="1.1.1.34" evidence="2"/>
<evidence type="ECO:0000313" key="7">
    <source>
        <dbReference type="Proteomes" id="UP000183794"/>
    </source>
</evidence>
<evidence type="ECO:0000259" key="5">
    <source>
        <dbReference type="Pfam" id="PF01636"/>
    </source>
</evidence>
<dbReference type="EMBL" id="FPLD01000040">
    <property type="protein sequence ID" value="SGY91347.1"/>
    <property type="molecule type" value="Genomic_DNA"/>
</dbReference>
<dbReference type="InterPro" id="IPR011009">
    <property type="entry name" value="Kinase-like_dom_sf"/>
</dbReference>
<proteinExistence type="inferred from homology"/>
<dbReference type="InterPro" id="IPR023074">
    <property type="entry name" value="HMG_CoA_Rdtase_cat_sf"/>
</dbReference>
<dbReference type="PANTHER" id="PTHR10572">
    <property type="entry name" value="3-HYDROXY-3-METHYLGLUTARYL-COENZYME A REDUCTASE"/>
    <property type="match status" value="1"/>
</dbReference>
<organism evidence="6 7">
    <name type="scientific">Moritella viscosa</name>
    <dbReference type="NCBI Taxonomy" id="80854"/>
    <lineage>
        <taxon>Bacteria</taxon>
        <taxon>Pseudomonadati</taxon>
        <taxon>Pseudomonadota</taxon>
        <taxon>Gammaproteobacteria</taxon>
        <taxon>Alteromonadales</taxon>
        <taxon>Moritellaceae</taxon>
        <taxon>Moritella</taxon>
    </lineage>
</organism>
<dbReference type="InterPro" id="IPR009023">
    <property type="entry name" value="HMG_CoA_Rdtase_NAD(P)-bd_sf"/>
</dbReference>
<dbReference type="SUPFAM" id="SSF56112">
    <property type="entry name" value="Protein kinase-like (PK-like)"/>
    <property type="match status" value="1"/>
</dbReference>
<dbReference type="Gene3D" id="3.90.770.10">
    <property type="entry name" value="3-hydroxy-3-methylglutaryl-coenzyme A Reductase, Chain A, domain 2"/>
    <property type="match status" value="1"/>
</dbReference>
<dbReference type="OrthoDB" id="9794902at2"/>
<dbReference type="SUPFAM" id="SSF56542">
    <property type="entry name" value="Substrate-binding domain of HMG-CoA reductase"/>
    <property type="match status" value="1"/>
</dbReference>
<feature type="domain" description="Aminoglycoside phosphotransferase" evidence="5">
    <location>
        <begin position="691"/>
        <end position="842"/>
    </location>
</feature>
<dbReference type="InterPro" id="IPR002575">
    <property type="entry name" value="Aminoglycoside_PTrfase"/>
</dbReference>
<sequence>MRTRSENIVSYSMNDVANTKSTMCVDKNVRAVTLLNVSKCQLTLSCKEYQFSCVGQRIESIKISILGHAFQLNNLSVYQIDQNNGVAQVELRNETDSDTKKVLWKICDILHLIQEQESNGRLSQLPLPKVPGRGLYTQEARLDRLEYVRSHTEAKLEMVAQTTLNESSLKSNIEALIGSVEIPLGVAGPLLIRGKHARGLFNAPMATSEGALIASATRGATALSQAGGVNVRVLGQRMYRAPIFVFSDLSSALFFADWVKDHYQELVKQTRQYSNYADLVEVSTELMGRAVHVQFIYETGDAAGQNMTTTCTWQACQWVLDQLKEFENLKLQNFVIDGNTSNDKKVTYHSFLKGRGIRVVAECVLTEDICKKTLKVTPLQLITAYHYILNGAIASGTIGININIANVIAAMFVATGQDIASVHESSIGNLHLELNENNDIYITLQLPSLVVGTVGGGTNLTQQRECLEILGCAGANNSHKLAEIITSFCLALDLSTLSALASDQFARAHEKMGRNRPIEWLTLKDLDKDFFTKGMQTYTQNYGIIVAKAEPLEIEKTGCSIICDLTAERVNKIIGHHPYQLTLEGEINPVNVMVKIKPLDTEVILMVNGIMSMGHPGLATSYNKFKKSMGFRGCHIRELAIMSQTDPRFVRNAPKTYMTVQDDSRESYILVQELMENMELMDSADDTSGWTPEHINAAIEGVAEVHAIWYGREDELAKKEWIMDVPNSENMQEKIYLWEMLGTHATEDFPEWFCEKDMVRFINRVNTLKDWYREIDAMPKTLIHNDFNPRNITFRREYGELRLCAYDWELATIQIPQHDLAELLAFTLQPDFDQSDVEQYIENHRQALQQQTNSEIDPIQWRRGFTLSLFDLVINRIPMYIVSHSFRHYEFMERVQMTLRRLLDHEGAVE</sequence>
<keyword evidence="4" id="KW-0560">Oxidoreductase</keyword>
<dbReference type="PROSITE" id="PS00318">
    <property type="entry name" value="HMG_COA_REDUCTASE_2"/>
    <property type="match status" value="1"/>
</dbReference>
<dbReference type="Pfam" id="PF00368">
    <property type="entry name" value="HMG-CoA_red"/>
    <property type="match status" value="1"/>
</dbReference>
<dbReference type="Gene3D" id="3.90.1200.10">
    <property type="match status" value="1"/>
</dbReference>
<dbReference type="GO" id="GO:0015936">
    <property type="term" value="P:coenzyme A metabolic process"/>
    <property type="evidence" value="ECO:0007669"/>
    <property type="project" value="InterPro"/>
</dbReference>
<evidence type="ECO:0000256" key="2">
    <source>
        <dbReference type="ARBA" id="ARBA00012999"/>
    </source>
</evidence>
<dbReference type="Pfam" id="PF01636">
    <property type="entry name" value="APH"/>
    <property type="match status" value="1"/>
</dbReference>
<dbReference type="Gene3D" id="3.30.70.420">
    <property type="entry name" value="Hydroxymethylglutaryl-CoA reductase, class I/II, NAD/NADP-binding domain"/>
    <property type="match status" value="1"/>
</dbReference>
<dbReference type="GO" id="GO:0008299">
    <property type="term" value="P:isoprenoid biosynthetic process"/>
    <property type="evidence" value="ECO:0007669"/>
    <property type="project" value="InterPro"/>
</dbReference>
<dbReference type="PANTHER" id="PTHR10572:SF24">
    <property type="entry name" value="3-HYDROXY-3-METHYLGLUTARYL-COENZYME A REDUCTASE"/>
    <property type="match status" value="1"/>
</dbReference>
<comment type="similarity">
    <text evidence="1">Belongs to the HMG-CoA reductase family.</text>
</comment>
<dbReference type="RefSeq" id="WP_075518054.1">
    <property type="nucleotide sequence ID" value="NZ_CAWRBC010000120.1"/>
</dbReference>
<accession>A0A1K9Z5D6</accession>
<dbReference type="PRINTS" id="PR00071">
    <property type="entry name" value="HMGCOARDTASE"/>
</dbReference>
<evidence type="ECO:0000256" key="1">
    <source>
        <dbReference type="ARBA" id="ARBA00007661"/>
    </source>
</evidence>
<dbReference type="InterPro" id="IPR002202">
    <property type="entry name" value="HMG_CoA_Rdtase"/>
</dbReference>
<protein>
    <recommendedName>
        <fullName evidence="2">hydroxymethylglutaryl-CoA reductase (NADPH)</fullName>
        <ecNumber evidence="2">1.1.1.34</ecNumber>
    </recommendedName>
</protein>
<dbReference type="InterPro" id="IPR009029">
    <property type="entry name" value="HMG_CoA_Rdtase_sub-bd_dom_sf"/>
</dbReference>
<evidence type="ECO:0000256" key="3">
    <source>
        <dbReference type="ARBA" id="ARBA00022857"/>
    </source>
</evidence>